<keyword evidence="6 8" id="KW-0472">Membrane</keyword>
<name>A0A4D4KW83_STRVO</name>
<evidence type="ECO:0000256" key="6">
    <source>
        <dbReference type="ARBA" id="ARBA00023136"/>
    </source>
</evidence>
<keyword evidence="12" id="KW-1185">Reference proteome</keyword>
<dbReference type="PROSITE" id="PS50893">
    <property type="entry name" value="ABC_TRANSPORTER_2"/>
    <property type="match status" value="1"/>
</dbReference>
<comment type="caution">
    <text evidence="11">The sequence shown here is derived from an EMBL/GenBank/DDBJ whole genome shotgun (WGS) entry which is preliminary data.</text>
</comment>
<evidence type="ECO:0000256" key="7">
    <source>
        <dbReference type="SAM" id="MobiDB-lite"/>
    </source>
</evidence>
<dbReference type="PROSITE" id="PS50929">
    <property type="entry name" value="ABC_TM1F"/>
    <property type="match status" value="1"/>
</dbReference>
<dbReference type="PANTHER" id="PTHR43394:SF1">
    <property type="entry name" value="ATP-BINDING CASSETTE SUB-FAMILY B MEMBER 10, MITOCHONDRIAL"/>
    <property type="match status" value="1"/>
</dbReference>
<evidence type="ECO:0000313" key="12">
    <source>
        <dbReference type="Proteomes" id="UP000301309"/>
    </source>
</evidence>
<gene>
    <name evidence="11" type="ORF">SVIO_036250</name>
</gene>
<dbReference type="AlphaFoldDB" id="A0A4D4KW83"/>
<feature type="domain" description="ABC transmembrane type-1" evidence="10">
    <location>
        <begin position="79"/>
        <end position="366"/>
    </location>
</feature>
<dbReference type="Gene3D" id="1.20.1560.10">
    <property type="entry name" value="ABC transporter type 1, transmembrane domain"/>
    <property type="match status" value="1"/>
</dbReference>
<evidence type="ECO:0000256" key="8">
    <source>
        <dbReference type="SAM" id="Phobius"/>
    </source>
</evidence>
<feature type="compositionally biased region" description="Basic and acidic residues" evidence="7">
    <location>
        <begin position="27"/>
        <end position="37"/>
    </location>
</feature>
<dbReference type="SMART" id="SM00382">
    <property type="entry name" value="AAA"/>
    <property type="match status" value="1"/>
</dbReference>
<dbReference type="InterPro" id="IPR036640">
    <property type="entry name" value="ABC1_TM_sf"/>
</dbReference>
<feature type="domain" description="ABC transporter" evidence="9">
    <location>
        <begin position="399"/>
        <end position="637"/>
    </location>
</feature>
<dbReference type="GO" id="GO:0016887">
    <property type="term" value="F:ATP hydrolysis activity"/>
    <property type="evidence" value="ECO:0007669"/>
    <property type="project" value="InterPro"/>
</dbReference>
<dbReference type="GO" id="GO:0015421">
    <property type="term" value="F:ABC-type oligopeptide transporter activity"/>
    <property type="evidence" value="ECO:0007669"/>
    <property type="project" value="TreeGrafter"/>
</dbReference>
<dbReference type="Gene3D" id="3.40.50.300">
    <property type="entry name" value="P-loop containing nucleotide triphosphate hydrolases"/>
    <property type="match status" value="1"/>
</dbReference>
<evidence type="ECO:0000313" key="11">
    <source>
        <dbReference type="EMBL" id="GDY53002.1"/>
    </source>
</evidence>
<proteinExistence type="predicted"/>
<evidence type="ECO:0000256" key="4">
    <source>
        <dbReference type="ARBA" id="ARBA00022840"/>
    </source>
</evidence>
<dbReference type="GO" id="GO:0005886">
    <property type="term" value="C:plasma membrane"/>
    <property type="evidence" value="ECO:0007669"/>
    <property type="project" value="UniProtKB-SubCell"/>
</dbReference>
<keyword evidence="2 8" id="KW-0812">Transmembrane</keyword>
<dbReference type="Pfam" id="PF00005">
    <property type="entry name" value="ABC_tran"/>
    <property type="match status" value="1"/>
</dbReference>
<comment type="subcellular location">
    <subcellularLocation>
        <location evidence="1">Cell membrane</location>
        <topology evidence="1">Multi-pass membrane protein</topology>
    </subcellularLocation>
</comment>
<dbReference type="InterPro" id="IPR017871">
    <property type="entry name" value="ABC_transporter-like_CS"/>
</dbReference>
<keyword evidence="4" id="KW-0067">ATP-binding</keyword>
<dbReference type="InterPro" id="IPR003439">
    <property type="entry name" value="ABC_transporter-like_ATP-bd"/>
</dbReference>
<evidence type="ECO:0000256" key="3">
    <source>
        <dbReference type="ARBA" id="ARBA00022741"/>
    </source>
</evidence>
<dbReference type="InterPro" id="IPR039421">
    <property type="entry name" value="Type_1_exporter"/>
</dbReference>
<feature type="transmembrane region" description="Helical" evidence="8">
    <location>
        <begin position="207"/>
        <end position="230"/>
    </location>
</feature>
<evidence type="ECO:0000256" key="1">
    <source>
        <dbReference type="ARBA" id="ARBA00004651"/>
    </source>
</evidence>
<dbReference type="Proteomes" id="UP000301309">
    <property type="component" value="Unassembled WGS sequence"/>
</dbReference>
<reference evidence="11 12" key="1">
    <citation type="journal article" date="2020" name="Int. J. Syst. Evol. Microbiol.">
        <title>Reclassification of Streptomyces castelarensis and Streptomyces sporoclivatus as later heterotypic synonyms of Streptomyces antimycoticus.</title>
        <authorList>
            <person name="Komaki H."/>
            <person name="Tamura T."/>
        </authorList>
    </citation>
    <scope>NUCLEOTIDE SEQUENCE [LARGE SCALE GENOMIC DNA]</scope>
    <source>
        <strain evidence="11 12">NBRC 13459</strain>
    </source>
</reference>
<dbReference type="GO" id="GO:0005524">
    <property type="term" value="F:ATP binding"/>
    <property type="evidence" value="ECO:0007669"/>
    <property type="project" value="UniProtKB-KW"/>
</dbReference>
<protein>
    <submittedName>
        <fullName evidence="11">ABC transporter</fullName>
    </submittedName>
</protein>
<dbReference type="PANTHER" id="PTHR43394">
    <property type="entry name" value="ATP-DEPENDENT PERMEASE MDL1, MITOCHONDRIAL"/>
    <property type="match status" value="1"/>
</dbReference>
<evidence type="ECO:0000259" key="10">
    <source>
        <dbReference type="PROSITE" id="PS50929"/>
    </source>
</evidence>
<dbReference type="InterPro" id="IPR011527">
    <property type="entry name" value="ABC1_TM_dom"/>
</dbReference>
<feature type="compositionally biased region" description="Low complexity" evidence="7">
    <location>
        <begin position="15"/>
        <end position="26"/>
    </location>
</feature>
<feature type="region of interest" description="Disordered" evidence="7">
    <location>
        <begin position="642"/>
        <end position="693"/>
    </location>
</feature>
<feature type="transmembrane region" description="Helical" evidence="8">
    <location>
        <begin position="77"/>
        <end position="107"/>
    </location>
</feature>
<keyword evidence="3" id="KW-0547">Nucleotide-binding</keyword>
<dbReference type="PROSITE" id="PS00211">
    <property type="entry name" value="ABC_TRANSPORTER_1"/>
    <property type="match status" value="1"/>
</dbReference>
<keyword evidence="5 8" id="KW-1133">Transmembrane helix</keyword>
<dbReference type="SUPFAM" id="SSF52540">
    <property type="entry name" value="P-loop containing nucleoside triphosphate hydrolases"/>
    <property type="match status" value="1"/>
</dbReference>
<evidence type="ECO:0000256" key="2">
    <source>
        <dbReference type="ARBA" id="ARBA00022692"/>
    </source>
</evidence>
<evidence type="ECO:0000259" key="9">
    <source>
        <dbReference type="PROSITE" id="PS50893"/>
    </source>
</evidence>
<dbReference type="EMBL" id="BJHW01000001">
    <property type="protein sequence ID" value="GDY53002.1"/>
    <property type="molecule type" value="Genomic_DNA"/>
</dbReference>
<dbReference type="InterPro" id="IPR003593">
    <property type="entry name" value="AAA+_ATPase"/>
</dbReference>
<accession>A0A4D4KW83</accession>
<feature type="transmembrane region" description="Helical" evidence="8">
    <location>
        <begin position="307"/>
        <end position="330"/>
    </location>
</feature>
<evidence type="ECO:0000256" key="5">
    <source>
        <dbReference type="ARBA" id="ARBA00022989"/>
    </source>
</evidence>
<feature type="region of interest" description="Disordered" evidence="7">
    <location>
        <begin position="1"/>
        <end position="42"/>
    </location>
</feature>
<dbReference type="RefSeq" id="WP_344593911.1">
    <property type="nucleotide sequence ID" value="NZ_BAAASO010000015.1"/>
</dbReference>
<sequence>MSRTTEQEEQPPKQPSAQPSESPSEPSAERPGEELRFRPPTLTALEKRPVTTRAMARRLPQLVRRSLALAWKVDRTAVVALLVCQALSGFFEAFGLLATTGTITALISSGHITDRLRDALPSIAVLAGAAGLRALLGIAVNNVSSRLSPRISREAETQMLNAAINAELAAYDNPGFNDKWDAADRGAEVARDLITESQQLMACLSSLIAAAGVVTVLHPALLPLLLLAALPQGIAGMKAARVQYETSRAISADRRTLGLLRWYMVDKDIADQLRSGTMAEFLLKRYRAIGARVDAATDKAVHRGARYAVLGALAGGLASGLVWASLALLLGAGQMSVASAGTAVFALRTVGASLQGMVGYGTRLFRTGLYLDDWAEFIEEAGGHRMRRGALVPAPPRVIRTEGLTYAYPESDAPALDDVTLEVRRGEVLALVGENGSGKTTLSKLLTGLYLPTKGMVTWDGVGVAELDPQAMWRHTAVVPQDYAHWPLSARDNITLGQPHGGDGRVREAAVHSGAQEVVDGLRSGLDTLLARQWWGGVELSGGQWQRIALARAFHRPAGLLVMDEPTSALDARAEHRIFAGLRRMAEDRAVVLVTHRLANVAVADRIVVLERGRVIQQGTFAELTGSPGLFRELWELQNDRGVPEHDRGLPENDGGVPENDRGVPGNDRGVPGNDRGVPGNDHGVPAPRGEAP</sequence>
<dbReference type="InterPro" id="IPR027417">
    <property type="entry name" value="P-loop_NTPase"/>
</dbReference>
<feature type="compositionally biased region" description="Basic and acidic residues" evidence="7">
    <location>
        <begin position="642"/>
        <end position="651"/>
    </location>
</feature>
<feature type="transmembrane region" description="Helical" evidence="8">
    <location>
        <begin position="119"/>
        <end position="140"/>
    </location>
</feature>
<organism evidence="11 12">
    <name type="scientific">Streptomyces violaceusniger</name>
    <dbReference type="NCBI Taxonomy" id="68280"/>
    <lineage>
        <taxon>Bacteria</taxon>
        <taxon>Bacillati</taxon>
        <taxon>Actinomycetota</taxon>
        <taxon>Actinomycetes</taxon>
        <taxon>Kitasatosporales</taxon>
        <taxon>Streptomycetaceae</taxon>
        <taxon>Streptomyces</taxon>
        <taxon>Streptomyces violaceusniger group</taxon>
    </lineage>
</organism>
<dbReference type="CDD" id="cd03228">
    <property type="entry name" value="ABCC_MRP_Like"/>
    <property type="match status" value="1"/>
</dbReference>
<dbReference type="SUPFAM" id="SSF90123">
    <property type="entry name" value="ABC transporter transmembrane region"/>
    <property type="match status" value="1"/>
</dbReference>